<dbReference type="SMART" id="SM00028">
    <property type="entry name" value="TPR"/>
    <property type="match status" value="13"/>
</dbReference>
<keyword evidence="6" id="KW-1185">Reference proteome</keyword>
<protein>
    <recommendedName>
        <fullName evidence="7">MalT-like TPR region domain-containing protein</fullName>
    </recommendedName>
</protein>
<feature type="repeat" description="TPR" evidence="3">
    <location>
        <begin position="323"/>
        <end position="356"/>
    </location>
</feature>
<keyword evidence="1" id="KW-0677">Repeat</keyword>
<feature type="compositionally biased region" description="Basic and acidic residues" evidence="4">
    <location>
        <begin position="227"/>
        <end position="258"/>
    </location>
</feature>
<feature type="repeat" description="TPR" evidence="3">
    <location>
        <begin position="1112"/>
        <end position="1145"/>
    </location>
</feature>
<dbReference type="SUPFAM" id="SSF48452">
    <property type="entry name" value="TPR-like"/>
    <property type="match status" value="4"/>
</dbReference>
<evidence type="ECO:0008006" key="7">
    <source>
        <dbReference type="Google" id="ProtNLM"/>
    </source>
</evidence>
<feature type="compositionally biased region" description="Polar residues" evidence="4">
    <location>
        <begin position="214"/>
        <end position="226"/>
    </location>
</feature>
<feature type="region of interest" description="Disordered" evidence="4">
    <location>
        <begin position="475"/>
        <end position="504"/>
    </location>
</feature>
<dbReference type="PROSITE" id="PS50005">
    <property type="entry name" value="TPR"/>
    <property type="match status" value="3"/>
</dbReference>
<feature type="compositionally biased region" description="Acidic residues" evidence="4">
    <location>
        <begin position="358"/>
        <end position="369"/>
    </location>
</feature>
<feature type="compositionally biased region" description="Basic and acidic residues" evidence="4">
    <location>
        <begin position="770"/>
        <end position="779"/>
    </location>
</feature>
<feature type="compositionally biased region" description="Polar residues" evidence="4">
    <location>
        <begin position="750"/>
        <end position="766"/>
    </location>
</feature>
<dbReference type="Pfam" id="PF13424">
    <property type="entry name" value="TPR_12"/>
    <property type="match status" value="3"/>
</dbReference>
<evidence type="ECO:0000256" key="2">
    <source>
        <dbReference type="ARBA" id="ARBA00022803"/>
    </source>
</evidence>
<dbReference type="EMBL" id="AGNL01001643">
    <property type="protein sequence ID" value="EJK76835.1"/>
    <property type="molecule type" value="Genomic_DNA"/>
</dbReference>
<feature type="region of interest" description="Disordered" evidence="4">
    <location>
        <begin position="731"/>
        <end position="797"/>
    </location>
</feature>
<comment type="caution">
    <text evidence="5">The sequence shown here is derived from an EMBL/GenBank/DDBJ whole genome shotgun (WGS) entry which is preliminary data.</text>
</comment>
<dbReference type="OMA" id="GWIANAH"/>
<feature type="compositionally biased region" description="Pro residues" evidence="4">
    <location>
        <begin position="737"/>
        <end position="749"/>
    </location>
</feature>
<evidence type="ECO:0000256" key="4">
    <source>
        <dbReference type="SAM" id="MobiDB-lite"/>
    </source>
</evidence>
<dbReference type="InterPro" id="IPR011990">
    <property type="entry name" value="TPR-like_helical_dom_sf"/>
</dbReference>
<evidence type="ECO:0000256" key="3">
    <source>
        <dbReference type="PROSITE-ProRule" id="PRU00339"/>
    </source>
</evidence>
<dbReference type="InterPro" id="IPR019734">
    <property type="entry name" value="TPR_rpt"/>
</dbReference>
<evidence type="ECO:0000256" key="1">
    <source>
        <dbReference type="ARBA" id="ARBA00022737"/>
    </source>
</evidence>
<keyword evidence="2 3" id="KW-0802">TPR repeat</keyword>
<feature type="region of interest" description="Disordered" evidence="4">
    <location>
        <begin position="202"/>
        <end position="275"/>
    </location>
</feature>
<feature type="region of interest" description="Disordered" evidence="4">
    <location>
        <begin position="358"/>
        <end position="387"/>
    </location>
</feature>
<dbReference type="PANTHER" id="PTHR45641:SF19">
    <property type="entry name" value="NEPHROCYSTIN-3"/>
    <property type="match status" value="1"/>
</dbReference>
<organism evidence="5 6">
    <name type="scientific">Thalassiosira oceanica</name>
    <name type="common">Marine diatom</name>
    <dbReference type="NCBI Taxonomy" id="159749"/>
    <lineage>
        <taxon>Eukaryota</taxon>
        <taxon>Sar</taxon>
        <taxon>Stramenopiles</taxon>
        <taxon>Ochrophyta</taxon>
        <taxon>Bacillariophyta</taxon>
        <taxon>Coscinodiscophyceae</taxon>
        <taxon>Thalassiosirophycidae</taxon>
        <taxon>Thalassiosirales</taxon>
        <taxon>Thalassiosiraceae</taxon>
        <taxon>Thalassiosira</taxon>
    </lineage>
</organism>
<evidence type="ECO:0000313" key="5">
    <source>
        <dbReference type="EMBL" id="EJK76835.1"/>
    </source>
</evidence>
<evidence type="ECO:0000313" key="6">
    <source>
        <dbReference type="Proteomes" id="UP000266841"/>
    </source>
</evidence>
<feature type="repeat" description="TPR" evidence="3">
    <location>
        <begin position="412"/>
        <end position="445"/>
    </location>
</feature>
<reference evidence="5 6" key="1">
    <citation type="journal article" date="2012" name="Genome Biol.">
        <title>Genome and low-iron response of an oceanic diatom adapted to chronic iron limitation.</title>
        <authorList>
            <person name="Lommer M."/>
            <person name="Specht M."/>
            <person name="Roy A.S."/>
            <person name="Kraemer L."/>
            <person name="Andreson R."/>
            <person name="Gutowska M.A."/>
            <person name="Wolf J."/>
            <person name="Bergner S.V."/>
            <person name="Schilhabel M.B."/>
            <person name="Klostermeier U.C."/>
            <person name="Beiko R.G."/>
            <person name="Rosenstiel P."/>
            <person name="Hippler M."/>
            <person name="Laroche J."/>
        </authorList>
    </citation>
    <scope>NUCLEOTIDE SEQUENCE [LARGE SCALE GENOMIC DNA]</scope>
    <source>
        <strain evidence="5 6">CCMP1005</strain>
    </source>
</reference>
<accession>K0THD7</accession>
<dbReference type="Pfam" id="PF13374">
    <property type="entry name" value="TPR_10"/>
    <property type="match status" value="1"/>
</dbReference>
<dbReference type="Proteomes" id="UP000266841">
    <property type="component" value="Unassembled WGS sequence"/>
</dbReference>
<dbReference type="OrthoDB" id="43776at2759"/>
<feature type="non-terminal residue" evidence="5">
    <location>
        <position position="1"/>
    </location>
</feature>
<dbReference type="Gene3D" id="1.25.40.10">
    <property type="entry name" value="Tetratricopeptide repeat domain"/>
    <property type="match status" value="5"/>
</dbReference>
<gene>
    <name evidence="5" type="ORF">THAOC_01378</name>
</gene>
<sequence length="1414" mass="156542">DDRRPVISDRFPVTTDRFRSRIDRISTGFRPDDKKELNENSGVNRDVAELHLGLDTQNWRWEAVLVQKPSYSGRVPQLIHNECKNMARQPPLADAALAAAWMDRAVRSGPIAMEPSVHAAEKALSLYESCHNRLKETLPSSSEEVHLKENNGLVMNLELRIAQTLRFLAFLHASHAFVEVAIKYHDMAVGLLVGVFEQNQQTENRNDGSGSGSGQLIASRNPSQSGDSEHSDGRDAVRTHPDRGESHSSSNRDGRDPEGENAGSLEQDSNDCDIGSEGRVLATVSLDPSMHPFLNNRLSFADDAELTVAFVQPSENERVRAISASLNALGELHSKAGDDKQAMESYREALEILRAACEEEDEVEEESDVFDEKNDDNSKEKQPGNRVGLDAAGIDCTTKENTVQDILKEELANTLMNVGNFHLRRDELDAALNAYSTVWALHTDNMTSVNTAPSTPLSHESFAVDSRGAYSLPTNTSVNNFRTPQTPMSQKSLSTPTSYQTPNVQDMKRCSPGALMALNNLGVVHERKGEFQEALACQYYVHRVRVELLGEEHTETIQTLVNIANCCQRLRDWNSAVNAYNEAAAGYRKIIRSRESAAGSGVASNLEGYMKICRSLAGTLRNWGTCLARQHNISVALDKFYEAIKTEEKIANAAVESSSEELVFNAKLSKAQLLGIVGCLHIDHRVSHLRCADQAKLAFREAIEVYDELGFEKDHPALQWMRKSLRIVDADSAPGPTEIPPPPPPPYPPLQQSSAPTNTGACSTPIQRPARVERHDTGETGHATTGTGQTGKTSDEVDLDDIDSFELDGVLATDENDVFDPDDDDIFLGVNSTDELDQALATDDEFDGNHDEVNDIDGLDITQTIPKSSSELIEEEVGNVQQPAHAEQDDSEVISNLQETAGSHGADSVEAAAAHVALAEHFSQKGDRATATVHYTEAHAIYQSQLGESVETAMVLKKLGDLNYQEGLLDTSKELYMEALGTELSVSGEYSPQTLNAAGVVCLHQEDFRSAMEFHRQALQIQKKCALEGTSKYEMYATLVFIGNVYYSERNNLTNIRSNGVDYGEFIQSGFLGWIANAHDMRGEYLKAIRFYEESLQMSLGRTGKERNRETALTLNRLGSLTRELCRYDEALDYHQRALNIQKTSSSSAKPSTAETCVLMAMVRAKMCDYKLALDLYEDSLVVLRGKLGNEHLSVSKTLSQMGCVRFKLSNFNEAMEALTEAENYQLSTVGDLNRETLETQARAMFVECYNMRKEFFTVDQVHIAESMVDIIRARPGQPERALALYLNAMEVYKEYLADDHVLIARLMLYKGDSHAEMLDFSSSIENYESAEKIFLDRLGSLSTESALVSVSIGKFHLINSGKVLLRKCEYEGAKKRFGDALEVYKKILPGGHPKIVQAISLLNRVGEEEALCV</sequence>
<name>K0THD7_THAOC</name>
<dbReference type="eggNOG" id="ENOG502S5JJ">
    <property type="taxonomic scope" value="Eukaryota"/>
</dbReference>
<feature type="compositionally biased region" description="Basic and acidic residues" evidence="4">
    <location>
        <begin position="370"/>
        <end position="383"/>
    </location>
</feature>
<feature type="compositionally biased region" description="Low complexity" evidence="4">
    <location>
        <begin position="780"/>
        <end position="792"/>
    </location>
</feature>
<dbReference type="PANTHER" id="PTHR45641">
    <property type="entry name" value="TETRATRICOPEPTIDE REPEAT PROTEIN (AFU_ORTHOLOGUE AFUA_6G03870)"/>
    <property type="match status" value="1"/>
</dbReference>
<proteinExistence type="predicted"/>